<accession>A0A179FBC1</accession>
<sequence>MLSTAGHFTFGCETLGVWTMETSCLGHSLAASLAVIAEHGTFCHDYTCGIRWPRPTPGRQRHSGGGSKCSDTGFPDCFPLPMVGDRHRFS</sequence>
<dbReference type="AlphaFoldDB" id="A0A179FBC1"/>
<organism evidence="1 2">
    <name type="scientific">Purpureocillium lilacinum</name>
    <name type="common">Paecilomyces lilacinus</name>
    <dbReference type="NCBI Taxonomy" id="33203"/>
    <lineage>
        <taxon>Eukaryota</taxon>
        <taxon>Fungi</taxon>
        <taxon>Dikarya</taxon>
        <taxon>Ascomycota</taxon>
        <taxon>Pezizomycotina</taxon>
        <taxon>Sordariomycetes</taxon>
        <taxon>Hypocreomycetidae</taxon>
        <taxon>Hypocreales</taxon>
        <taxon>Ophiocordycipitaceae</taxon>
        <taxon>Purpureocillium</taxon>
    </lineage>
</organism>
<evidence type="ECO:0000313" key="1">
    <source>
        <dbReference type="EMBL" id="OAQ62581.1"/>
    </source>
</evidence>
<evidence type="ECO:0000313" key="2">
    <source>
        <dbReference type="Proteomes" id="UP000078240"/>
    </source>
</evidence>
<comment type="caution">
    <text evidence="1">The sequence shown here is derived from an EMBL/GenBank/DDBJ whole genome shotgun (WGS) entry which is preliminary data.</text>
</comment>
<dbReference type="EMBL" id="LSBH01000021">
    <property type="protein sequence ID" value="OAQ62581.1"/>
    <property type="molecule type" value="Genomic_DNA"/>
</dbReference>
<gene>
    <name evidence="1" type="ORF">VFPBJ_11383</name>
</gene>
<name>A0A179FBC1_PURLI</name>
<protein>
    <submittedName>
        <fullName evidence="1">Uncharacterized protein</fullName>
    </submittedName>
</protein>
<proteinExistence type="predicted"/>
<reference evidence="1 2" key="1">
    <citation type="submission" date="2016-01" db="EMBL/GenBank/DDBJ databases">
        <title>Biosynthesis of antibiotic leucinostatins and their inhibition on Phytophthora in bio-control Purpureocillium lilacinum.</title>
        <authorList>
            <person name="Wang G."/>
            <person name="Liu Z."/>
            <person name="Lin R."/>
            <person name="Li E."/>
            <person name="Mao Z."/>
            <person name="Ling J."/>
            <person name="Yin W."/>
            <person name="Xie B."/>
        </authorList>
    </citation>
    <scope>NUCLEOTIDE SEQUENCE [LARGE SCALE GENOMIC DNA]</scope>
    <source>
        <strain evidence="1">PLBJ-1</strain>
    </source>
</reference>
<dbReference type="Proteomes" id="UP000078240">
    <property type="component" value="Unassembled WGS sequence"/>
</dbReference>